<accession>A0A848ECM1</accession>
<dbReference type="EMBL" id="JABBKX010000003">
    <property type="protein sequence ID" value="NMJ41796.1"/>
    <property type="molecule type" value="Genomic_DNA"/>
</dbReference>
<dbReference type="PANTHER" id="PTHR30006">
    <property type="entry name" value="THIAMINE-BINDING PERIPLASMIC PROTEIN-RELATED"/>
    <property type="match status" value="1"/>
</dbReference>
<dbReference type="PANTHER" id="PTHR30006:SF2">
    <property type="entry name" value="ABC TRANSPORTER SUBSTRATE-BINDING PROTEIN"/>
    <property type="match status" value="1"/>
</dbReference>
<reference evidence="3 4" key="1">
    <citation type="submission" date="2020-03" db="EMBL/GenBank/DDBJ databases">
        <authorList>
            <person name="Sun Q."/>
        </authorList>
    </citation>
    <scope>NUCLEOTIDE SEQUENCE [LARGE SCALE GENOMIC DNA]</scope>
    <source>
        <strain evidence="3 4">JC162</strain>
    </source>
</reference>
<dbReference type="GO" id="GO:0030288">
    <property type="term" value="C:outer membrane-bounded periplasmic space"/>
    <property type="evidence" value="ECO:0007669"/>
    <property type="project" value="TreeGrafter"/>
</dbReference>
<dbReference type="RefSeq" id="WP_170054037.1">
    <property type="nucleotide sequence ID" value="NZ_JABBKX010000003.1"/>
</dbReference>
<dbReference type="InterPro" id="IPR026045">
    <property type="entry name" value="Ferric-bd"/>
</dbReference>
<evidence type="ECO:0000313" key="4">
    <source>
        <dbReference type="Proteomes" id="UP000548582"/>
    </source>
</evidence>
<protein>
    <submittedName>
        <fullName evidence="3">ABC transporter substrate-binding protein</fullName>
    </submittedName>
</protein>
<dbReference type="GO" id="GO:0030976">
    <property type="term" value="F:thiamine pyrophosphate binding"/>
    <property type="evidence" value="ECO:0007669"/>
    <property type="project" value="TreeGrafter"/>
</dbReference>
<keyword evidence="1 2" id="KW-0732">Signal</keyword>
<feature type="chain" id="PRO_5032536162" evidence="2">
    <location>
        <begin position="27"/>
        <end position="344"/>
    </location>
</feature>
<dbReference type="AlphaFoldDB" id="A0A848ECM1"/>
<dbReference type="Proteomes" id="UP000548582">
    <property type="component" value="Unassembled WGS sequence"/>
</dbReference>
<proteinExistence type="predicted"/>
<gene>
    <name evidence="3" type="ORF">GWK16_11120</name>
</gene>
<dbReference type="SUPFAM" id="SSF53850">
    <property type="entry name" value="Periplasmic binding protein-like II"/>
    <property type="match status" value="1"/>
</dbReference>
<comment type="caution">
    <text evidence="3">The sequence shown here is derived from an EMBL/GenBank/DDBJ whole genome shotgun (WGS) entry which is preliminary data.</text>
</comment>
<keyword evidence="4" id="KW-1185">Reference proteome</keyword>
<feature type="signal peptide" evidence="2">
    <location>
        <begin position="1"/>
        <end position="26"/>
    </location>
</feature>
<dbReference type="Gene3D" id="3.40.190.10">
    <property type="entry name" value="Periplasmic binding protein-like II"/>
    <property type="match status" value="2"/>
</dbReference>
<dbReference type="GO" id="GO:0015888">
    <property type="term" value="P:thiamine transport"/>
    <property type="evidence" value="ECO:0007669"/>
    <property type="project" value="TreeGrafter"/>
</dbReference>
<organism evidence="3 4">
    <name type="scientific">Neoroseomonas marina</name>
    <dbReference type="NCBI Taxonomy" id="1232220"/>
    <lineage>
        <taxon>Bacteria</taxon>
        <taxon>Pseudomonadati</taxon>
        <taxon>Pseudomonadota</taxon>
        <taxon>Alphaproteobacteria</taxon>
        <taxon>Acetobacterales</taxon>
        <taxon>Acetobacteraceae</taxon>
        <taxon>Neoroseomonas</taxon>
    </lineage>
</organism>
<dbReference type="CDD" id="cd13544">
    <property type="entry name" value="PBP2_Fbp_like_1"/>
    <property type="match status" value="1"/>
</dbReference>
<dbReference type="PIRSF" id="PIRSF002825">
    <property type="entry name" value="CfbpA"/>
    <property type="match status" value="1"/>
</dbReference>
<name>A0A848ECM1_9PROT</name>
<dbReference type="Pfam" id="PF13343">
    <property type="entry name" value="SBP_bac_6"/>
    <property type="match status" value="1"/>
</dbReference>
<sequence>MASRRSAAFAFAAGILAAVMPGAARAQGSLTVYCSVQEEWCRPMMAAFERATGVRVAMTRKSSGETLTQIRAEASNPRGDVWWGGTGDPHMQAGQENLTEEYRSPRLPELQPWAVRQAEQANFRTVGIYAGALGYSYNTRELERRRIAAPRCWSDLAKPEFRGEVQVADPNTSGTAYTMLATLVQVMGEEPAFTYLRALHRNVNQYTRSGAAPARAAATGETLVGITFLHDAVTQKIAGAPVNIVAPCEGTGYEIGSMSIVRGARNMENARRFYDWALSPEAQAIAGTANSFQLPSNRASPIPPQAPRFEDVRLIDYDFARWGSAEERTRLLTRWEREVRAGAR</sequence>
<dbReference type="GO" id="GO:0030975">
    <property type="term" value="F:thiamine binding"/>
    <property type="evidence" value="ECO:0007669"/>
    <property type="project" value="TreeGrafter"/>
</dbReference>
<evidence type="ECO:0000256" key="1">
    <source>
        <dbReference type="ARBA" id="ARBA00022729"/>
    </source>
</evidence>
<evidence type="ECO:0000313" key="3">
    <source>
        <dbReference type="EMBL" id="NMJ41796.1"/>
    </source>
</evidence>
<evidence type="ECO:0000256" key="2">
    <source>
        <dbReference type="SAM" id="SignalP"/>
    </source>
</evidence>